<evidence type="ECO:0000259" key="3">
    <source>
        <dbReference type="PROSITE" id="PS51186"/>
    </source>
</evidence>
<dbReference type="Gene3D" id="3.40.630.30">
    <property type="match status" value="1"/>
</dbReference>
<evidence type="ECO:0000256" key="2">
    <source>
        <dbReference type="ARBA" id="ARBA00023315"/>
    </source>
</evidence>
<dbReference type="PANTHER" id="PTHR43877">
    <property type="entry name" value="AMINOALKYLPHOSPHONATE N-ACETYLTRANSFERASE-RELATED-RELATED"/>
    <property type="match status" value="1"/>
</dbReference>
<dbReference type="Pfam" id="PF00583">
    <property type="entry name" value="Acetyltransf_1"/>
    <property type="match status" value="1"/>
</dbReference>
<dbReference type="InterPro" id="IPR016181">
    <property type="entry name" value="Acyl_CoA_acyltransferase"/>
</dbReference>
<dbReference type="InterPro" id="IPR000182">
    <property type="entry name" value="GNAT_dom"/>
</dbReference>
<name>A0ABQ3T704_9ACTN</name>
<sequence length="160" mass="16894">MTGKLARRAVPTDAAELTRLRWIMFGAPGPAPDPQWAAECAATFAQRITDPLFAAFVVDTGSGALAACAVATRIPRFPSPGNSAPYAGHLGSVATDPAHRRLGYSRACVTAALDWLAGEGCTVVDLYASADGRRLYESLGFAVRADVAMIWRAPSAAEEW</sequence>
<dbReference type="CDD" id="cd04301">
    <property type="entry name" value="NAT_SF"/>
    <property type="match status" value="1"/>
</dbReference>
<protein>
    <submittedName>
        <fullName evidence="4">N-acetyltransferase</fullName>
    </submittedName>
</protein>
<organism evidence="4 5">
    <name type="scientific">Streptomyces spororaveus</name>
    <dbReference type="NCBI Taxonomy" id="284039"/>
    <lineage>
        <taxon>Bacteria</taxon>
        <taxon>Bacillati</taxon>
        <taxon>Actinomycetota</taxon>
        <taxon>Actinomycetes</taxon>
        <taxon>Kitasatosporales</taxon>
        <taxon>Streptomycetaceae</taxon>
        <taxon>Streptomyces</taxon>
    </lineage>
</organism>
<dbReference type="EMBL" id="BNED01000005">
    <property type="protein sequence ID" value="GHI76163.1"/>
    <property type="molecule type" value="Genomic_DNA"/>
</dbReference>
<evidence type="ECO:0000256" key="1">
    <source>
        <dbReference type="ARBA" id="ARBA00022679"/>
    </source>
</evidence>
<reference evidence="5" key="1">
    <citation type="submission" date="2023-07" db="EMBL/GenBank/DDBJ databases">
        <title>Whole genome shotgun sequence of Streptomyces spororaveus NBRC 15456.</title>
        <authorList>
            <person name="Komaki H."/>
            <person name="Tamura T."/>
        </authorList>
    </citation>
    <scope>NUCLEOTIDE SEQUENCE [LARGE SCALE GENOMIC DNA]</scope>
    <source>
        <strain evidence="5">NBRC 15456</strain>
    </source>
</reference>
<dbReference type="PANTHER" id="PTHR43877:SF1">
    <property type="entry name" value="ACETYLTRANSFERASE"/>
    <property type="match status" value="1"/>
</dbReference>
<gene>
    <name evidence="4" type="ORF">Sspor_17240</name>
</gene>
<dbReference type="PROSITE" id="PS51186">
    <property type="entry name" value="GNAT"/>
    <property type="match status" value="1"/>
</dbReference>
<evidence type="ECO:0000313" key="5">
    <source>
        <dbReference type="Proteomes" id="UP000608522"/>
    </source>
</evidence>
<proteinExistence type="predicted"/>
<dbReference type="InterPro" id="IPR050832">
    <property type="entry name" value="Bact_Acetyltransf"/>
</dbReference>
<dbReference type="SUPFAM" id="SSF55729">
    <property type="entry name" value="Acyl-CoA N-acyltransferases (Nat)"/>
    <property type="match status" value="1"/>
</dbReference>
<feature type="domain" description="N-acetyltransferase" evidence="3">
    <location>
        <begin position="4"/>
        <end position="160"/>
    </location>
</feature>
<dbReference type="Proteomes" id="UP000608522">
    <property type="component" value="Unassembled WGS sequence"/>
</dbReference>
<keyword evidence="5" id="KW-1185">Reference proteome</keyword>
<comment type="caution">
    <text evidence="4">The sequence shown here is derived from an EMBL/GenBank/DDBJ whole genome shotgun (WGS) entry which is preliminary data.</text>
</comment>
<keyword evidence="1" id="KW-0808">Transferase</keyword>
<keyword evidence="2" id="KW-0012">Acyltransferase</keyword>
<dbReference type="RefSeq" id="WP_202198408.1">
    <property type="nucleotide sequence ID" value="NZ_BNED01000005.1"/>
</dbReference>
<accession>A0ABQ3T704</accession>
<evidence type="ECO:0000313" key="4">
    <source>
        <dbReference type="EMBL" id="GHI76163.1"/>
    </source>
</evidence>